<organism evidence="3 4">
    <name type="scientific">Symbiodinium natans</name>
    <dbReference type="NCBI Taxonomy" id="878477"/>
    <lineage>
        <taxon>Eukaryota</taxon>
        <taxon>Sar</taxon>
        <taxon>Alveolata</taxon>
        <taxon>Dinophyceae</taxon>
        <taxon>Suessiales</taxon>
        <taxon>Symbiodiniaceae</taxon>
        <taxon>Symbiodinium</taxon>
    </lineage>
</organism>
<reference evidence="3" key="1">
    <citation type="submission" date="2021-02" db="EMBL/GenBank/DDBJ databases">
        <authorList>
            <person name="Dougan E. K."/>
            <person name="Rhodes N."/>
            <person name="Thang M."/>
            <person name="Chan C."/>
        </authorList>
    </citation>
    <scope>NUCLEOTIDE SEQUENCE</scope>
</reference>
<dbReference type="EMBL" id="CAJNDS010002779">
    <property type="protein sequence ID" value="CAE7594110.1"/>
    <property type="molecule type" value="Genomic_DNA"/>
</dbReference>
<dbReference type="InterPro" id="IPR014729">
    <property type="entry name" value="Rossmann-like_a/b/a_fold"/>
</dbReference>
<feature type="domain" description="Aminoglycoside phosphotransferase" evidence="2">
    <location>
        <begin position="100"/>
        <end position="267"/>
    </location>
</feature>
<dbReference type="InterPro" id="IPR011009">
    <property type="entry name" value="Kinase-like_dom_sf"/>
</dbReference>
<proteinExistence type="predicted"/>
<protein>
    <submittedName>
        <fullName evidence="3">NadD protein</fullName>
    </submittedName>
</protein>
<dbReference type="Gene3D" id="3.40.50.620">
    <property type="entry name" value="HUPs"/>
    <property type="match status" value="1"/>
</dbReference>
<dbReference type="InterPro" id="IPR002575">
    <property type="entry name" value="Aminoglycoside_PTrfase"/>
</dbReference>
<dbReference type="Gene3D" id="3.90.1200.10">
    <property type="match status" value="1"/>
</dbReference>
<sequence length="594" mass="64374">MRREKLQTAPEEVQRVLRSFGQLADDCGVTLLLTEHGMPKYIMELKDSTRLFMGSIFGDSKDSDNVLASMRAANSAAGFVPTSVSIGGYFSTASGELLVDGDRGRRWMLVPCFEEKQSLASDKYTPVSECSYKLPVTLGALHTALRASGTSIEGLKYHAAVASFHAAQANLHKSMASTTMPADLRPILEPLEQCLRQLREADVAALDALPRQVIHGDFQPKNLMLSPDGSRIRICDTETMTQGPRIYDLLFVFMGSDDGELVGQWGAAVDRLEEYLAASWPFSEEEVRATPTALAHLATGIGAWAAQKFDHPGSLTPERLARIATCFSKAATVFLDCEKIRACCCLANCFAGGPRVELEAYSTYFHGTEESGMALQCPALEPGQKGAAVFFNGTFSPVHAGHLATAQSAVNAVKEELGFDKVTVVFSPCHDSHEAGKLRQLCVGVAHRAAMLEAAGATVDLCEAYRDTAAMDLEGVQSSFVRRLPGNYEAFFLVGADVASWRWLRRKVALGLHVLLVVNRPGSESRIEACERGFRSRPWPGSLHVVRGKDTGKSSTRIRAAAAGDGDLEEEVGIPKVAAYIAQNRLYRSAFDGA</sequence>
<keyword evidence="4" id="KW-1185">Reference proteome</keyword>
<dbReference type="InterPro" id="IPR004821">
    <property type="entry name" value="Cyt_trans-like"/>
</dbReference>
<accession>A0A812V360</accession>
<gene>
    <name evidence="3" type="primary">nadD</name>
    <name evidence="3" type="ORF">SNAT2548_LOCUS33815</name>
</gene>
<evidence type="ECO:0000313" key="4">
    <source>
        <dbReference type="Proteomes" id="UP000604046"/>
    </source>
</evidence>
<dbReference type="SUPFAM" id="SSF56112">
    <property type="entry name" value="Protein kinase-like (PK-like)"/>
    <property type="match status" value="1"/>
</dbReference>
<dbReference type="Proteomes" id="UP000604046">
    <property type="component" value="Unassembled WGS sequence"/>
</dbReference>
<name>A0A812V360_9DINO</name>
<feature type="domain" description="Cytidyltransferase-like" evidence="1">
    <location>
        <begin position="390"/>
        <end position="560"/>
    </location>
</feature>
<evidence type="ECO:0000259" key="1">
    <source>
        <dbReference type="Pfam" id="PF01467"/>
    </source>
</evidence>
<dbReference type="GO" id="GO:0003824">
    <property type="term" value="F:catalytic activity"/>
    <property type="evidence" value="ECO:0007669"/>
    <property type="project" value="InterPro"/>
</dbReference>
<dbReference type="SUPFAM" id="SSF52374">
    <property type="entry name" value="Nucleotidylyl transferase"/>
    <property type="match status" value="1"/>
</dbReference>
<evidence type="ECO:0000259" key="2">
    <source>
        <dbReference type="Pfam" id="PF01636"/>
    </source>
</evidence>
<dbReference type="Pfam" id="PF01467">
    <property type="entry name" value="CTP_transf_like"/>
    <property type="match status" value="1"/>
</dbReference>
<evidence type="ECO:0000313" key="3">
    <source>
        <dbReference type="EMBL" id="CAE7594110.1"/>
    </source>
</evidence>
<dbReference type="AlphaFoldDB" id="A0A812V360"/>
<dbReference type="Pfam" id="PF01636">
    <property type="entry name" value="APH"/>
    <property type="match status" value="1"/>
</dbReference>
<comment type="caution">
    <text evidence="3">The sequence shown here is derived from an EMBL/GenBank/DDBJ whole genome shotgun (WGS) entry which is preliminary data.</text>
</comment>
<dbReference type="OrthoDB" id="422187at2759"/>